<proteinExistence type="inferred from homology"/>
<gene>
    <name evidence="6" type="ORF">PSYICH_LOCUS775</name>
</gene>
<evidence type="ECO:0000313" key="6">
    <source>
        <dbReference type="EMBL" id="CAH1098781.1"/>
    </source>
</evidence>
<name>A0A9P0G5K2_9CUCU</name>
<evidence type="ECO:0000256" key="3">
    <source>
        <dbReference type="ARBA" id="ARBA00022801"/>
    </source>
</evidence>
<dbReference type="InterPro" id="IPR006683">
    <property type="entry name" value="Thioestr_dom"/>
</dbReference>
<evidence type="ECO:0000256" key="1">
    <source>
        <dbReference type="ARBA" id="ARBA00010458"/>
    </source>
</evidence>
<evidence type="ECO:0000256" key="4">
    <source>
        <dbReference type="ARBA" id="ARBA00022946"/>
    </source>
</evidence>
<organism evidence="6 7">
    <name type="scientific">Psylliodes chrysocephalus</name>
    <dbReference type="NCBI Taxonomy" id="3402493"/>
    <lineage>
        <taxon>Eukaryota</taxon>
        <taxon>Metazoa</taxon>
        <taxon>Ecdysozoa</taxon>
        <taxon>Arthropoda</taxon>
        <taxon>Hexapoda</taxon>
        <taxon>Insecta</taxon>
        <taxon>Pterygota</taxon>
        <taxon>Neoptera</taxon>
        <taxon>Endopterygota</taxon>
        <taxon>Coleoptera</taxon>
        <taxon>Polyphaga</taxon>
        <taxon>Cucujiformia</taxon>
        <taxon>Chrysomeloidea</taxon>
        <taxon>Chrysomelidae</taxon>
        <taxon>Galerucinae</taxon>
        <taxon>Alticini</taxon>
        <taxon>Psylliodes</taxon>
    </lineage>
</organism>
<evidence type="ECO:0000256" key="2">
    <source>
        <dbReference type="ARBA" id="ARBA00022737"/>
    </source>
</evidence>
<evidence type="ECO:0000259" key="5">
    <source>
        <dbReference type="PROSITE" id="PS51770"/>
    </source>
</evidence>
<dbReference type="CDD" id="cd03442">
    <property type="entry name" value="BFIT_BACH"/>
    <property type="match status" value="2"/>
</dbReference>
<dbReference type="FunFam" id="3.10.129.10:FF:000012">
    <property type="entry name" value="Acyl-coenzyme A thioesterase 9, mitochondrial"/>
    <property type="match status" value="1"/>
</dbReference>
<dbReference type="SUPFAM" id="SSF54637">
    <property type="entry name" value="Thioesterase/thiol ester dehydrase-isomerase"/>
    <property type="match status" value="2"/>
</dbReference>
<keyword evidence="4" id="KW-0809">Transit peptide</keyword>
<comment type="similarity">
    <text evidence="1">Belongs to the acyl coenzyme A hydrolase family.</text>
</comment>
<dbReference type="Gene3D" id="3.10.129.10">
    <property type="entry name" value="Hotdog Thioesterase"/>
    <property type="match status" value="2"/>
</dbReference>
<evidence type="ECO:0000313" key="7">
    <source>
        <dbReference type="Proteomes" id="UP001153636"/>
    </source>
</evidence>
<dbReference type="PROSITE" id="PS51770">
    <property type="entry name" value="HOTDOG_ACOT"/>
    <property type="match status" value="2"/>
</dbReference>
<dbReference type="Proteomes" id="UP001153636">
    <property type="component" value="Chromosome 1"/>
</dbReference>
<feature type="domain" description="HotDog ACOT-type" evidence="5">
    <location>
        <begin position="107"/>
        <end position="229"/>
    </location>
</feature>
<dbReference type="GO" id="GO:0047617">
    <property type="term" value="F:fatty acyl-CoA hydrolase activity"/>
    <property type="evidence" value="ECO:0007669"/>
    <property type="project" value="TreeGrafter"/>
</dbReference>
<dbReference type="InterPro" id="IPR033120">
    <property type="entry name" value="HOTDOG_ACOT"/>
</dbReference>
<keyword evidence="2" id="KW-0677">Repeat</keyword>
<sequence>MAIKTILRTLRSGYQYQYPFKRASSYLQQRMFSTETDMVAPFTSSATSDAQENIPTVPELKLAISKDMGVDKGYDPFRKDRSHLLKYLPKTQAELPKRAMRDSFLVGIIPLSKDKGLQDKYTTFLGQVRIGRLLEDMDIFAVMVVHKHIYNPNQPKNETFPYTLVTAHVDKIDFTEFLPKTEQDIKISGHVSWVGKSSLEVVVWLEQLMHGTWHRITRALFLMAARDSNNKQAGIVNPLEPADDREREILSGGETRKKRRMLLHQMHVSKLIPDAEEQQLIHNLYIRTTDKDSSLRKVLPTGCVWMTNATMSNVVFSHPEERNMHNAVFGGFIMRMAEELAWVLGFTYSKYRPVLKSISDISFQKPIAVSSLIRMHASVVYTQLNFMQIIVHVEVYNSITGENDTTNTLHFTFQVPELVNEVIPQTYHEAMMYIDGRRHFESVMGKSSFPHKL</sequence>
<dbReference type="GO" id="GO:0006637">
    <property type="term" value="P:acyl-CoA metabolic process"/>
    <property type="evidence" value="ECO:0007669"/>
    <property type="project" value="TreeGrafter"/>
</dbReference>
<dbReference type="FunFam" id="3.10.129.10:FF:000051">
    <property type="entry name" value="Acyl-coa thioesterase"/>
    <property type="match status" value="1"/>
</dbReference>
<reference evidence="6" key="1">
    <citation type="submission" date="2022-01" db="EMBL/GenBank/DDBJ databases">
        <authorList>
            <person name="King R."/>
        </authorList>
    </citation>
    <scope>NUCLEOTIDE SEQUENCE</scope>
</reference>
<keyword evidence="3" id="KW-0378">Hydrolase</keyword>
<dbReference type="Pfam" id="PF03061">
    <property type="entry name" value="4HBT"/>
    <property type="match status" value="1"/>
</dbReference>
<dbReference type="GO" id="GO:0005739">
    <property type="term" value="C:mitochondrion"/>
    <property type="evidence" value="ECO:0007669"/>
    <property type="project" value="TreeGrafter"/>
</dbReference>
<dbReference type="EMBL" id="OV651813">
    <property type="protein sequence ID" value="CAH1098781.1"/>
    <property type="molecule type" value="Genomic_DNA"/>
</dbReference>
<dbReference type="PANTHER" id="PTHR12655">
    <property type="entry name" value="ACYL-COA THIOESTERASE"/>
    <property type="match status" value="1"/>
</dbReference>
<dbReference type="PANTHER" id="PTHR12655:SF0">
    <property type="entry name" value="ACYL-COENZYME A THIOESTERASE 9, MITOCHONDRIAL"/>
    <property type="match status" value="1"/>
</dbReference>
<keyword evidence="7" id="KW-1185">Reference proteome</keyword>
<accession>A0A9P0G5K2</accession>
<protein>
    <recommendedName>
        <fullName evidence="5">HotDog ACOT-type domain-containing protein</fullName>
    </recommendedName>
</protein>
<dbReference type="OrthoDB" id="331699at2759"/>
<dbReference type="AlphaFoldDB" id="A0A9P0G5K2"/>
<dbReference type="InterPro" id="IPR029069">
    <property type="entry name" value="HotDog_dom_sf"/>
</dbReference>
<feature type="domain" description="HotDog ACOT-type" evidence="5">
    <location>
        <begin position="307"/>
        <end position="419"/>
    </location>
</feature>